<dbReference type="SMART" id="SM00443">
    <property type="entry name" value="G_patch"/>
    <property type="match status" value="1"/>
</dbReference>
<comment type="caution">
    <text evidence="5">The sequence shown here is derived from an EMBL/GenBank/DDBJ whole genome shotgun (WGS) entry which is preliminary data.</text>
</comment>
<feature type="domain" description="R3H" evidence="3">
    <location>
        <begin position="389"/>
        <end position="454"/>
    </location>
</feature>
<gene>
    <name evidence="5" type="primary">Nkrf</name>
    <name evidence="5" type="ORF">G6Z75_0010050</name>
</gene>
<dbReference type="Gene3D" id="3.30.1370.50">
    <property type="entry name" value="R3H-like domain"/>
    <property type="match status" value="1"/>
</dbReference>
<evidence type="ECO:0000259" key="4">
    <source>
        <dbReference type="PROSITE" id="PS51827"/>
    </source>
</evidence>
<dbReference type="InterPro" id="IPR001374">
    <property type="entry name" value="R3H_dom"/>
</dbReference>
<accession>A0A836EJL9</accession>
<feature type="region of interest" description="Disordered" evidence="1">
    <location>
        <begin position="139"/>
        <end position="173"/>
    </location>
</feature>
<keyword evidence="6" id="KW-1185">Reference proteome</keyword>
<dbReference type="SMART" id="SM00393">
    <property type="entry name" value="R3H"/>
    <property type="match status" value="1"/>
</dbReference>
<evidence type="ECO:0000313" key="6">
    <source>
        <dbReference type="Proteomes" id="UP000667349"/>
    </source>
</evidence>
<dbReference type="SUPFAM" id="SSF54768">
    <property type="entry name" value="dsRNA-binding domain-like"/>
    <property type="match status" value="1"/>
</dbReference>
<dbReference type="PANTHER" id="PTHR48430:SF1">
    <property type="entry name" value="PARTNER OF XRN-2 PROTEIN 1"/>
    <property type="match status" value="1"/>
</dbReference>
<dbReference type="AlphaFoldDB" id="A0A836EJL9"/>
<dbReference type="PROSITE" id="PS51827">
    <property type="entry name" value="XTBD"/>
    <property type="match status" value="1"/>
</dbReference>
<dbReference type="Pfam" id="PF01585">
    <property type="entry name" value="G-patch"/>
    <property type="match status" value="1"/>
</dbReference>
<feature type="domain" description="G-patch" evidence="2">
    <location>
        <begin position="337"/>
        <end position="384"/>
    </location>
</feature>
<dbReference type="PROSITE" id="PS51061">
    <property type="entry name" value="R3H"/>
    <property type="match status" value="1"/>
</dbReference>
<evidence type="ECO:0000259" key="2">
    <source>
        <dbReference type="PROSITE" id="PS50174"/>
    </source>
</evidence>
<evidence type="ECO:0000256" key="1">
    <source>
        <dbReference type="SAM" id="MobiDB-lite"/>
    </source>
</evidence>
<feature type="compositionally biased region" description="Basic residues" evidence="1">
    <location>
        <begin position="160"/>
        <end position="170"/>
    </location>
</feature>
<organism evidence="5 6">
    <name type="scientific">Acromyrmex insinuator</name>
    <dbReference type="NCBI Taxonomy" id="230686"/>
    <lineage>
        <taxon>Eukaryota</taxon>
        <taxon>Metazoa</taxon>
        <taxon>Ecdysozoa</taxon>
        <taxon>Arthropoda</taxon>
        <taxon>Hexapoda</taxon>
        <taxon>Insecta</taxon>
        <taxon>Pterygota</taxon>
        <taxon>Neoptera</taxon>
        <taxon>Endopterygota</taxon>
        <taxon>Hymenoptera</taxon>
        <taxon>Apocrita</taxon>
        <taxon>Aculeata</taxon>
        <taxon>Formicoidea</taxon>
        <taxon>Formicidae</taxon>
        <taxon>Myrmicinae</taxon>
        <taxon>Acromyrmex</taxon>
    </lineage>
</organism>
<protein>
    <submittedName>
        <fullName evidence="5">NKRF factor</fullName>
    </submittedName>
</protein>
<feature type="non-terminal residue" evidence="5">
    <location>
        <position position="1"/>
    </location>
</feature>
<dbReference type="SUPFAM" id="SSF82708">
    <property type="entry name" value="R3H domain"/>
    <property type="match status" value="1"/>
</dbReference>
<dbReference type="Proteomes" id="UP000667349">
    <property type="component" value="Unassembled WGS sequence"/>
</dbReference>
<reference evidence="5" key="1">
    <citation type="submission" date="2020-02" db="EMBL/GenBank/DDBJ databases">
        <title>Relaxed selection underlies rapid genomic changes in the transitions from sociality to social parasitism in ants.</title>
        <authorList>
            <person name="Bi X."/>
        </authorList>
    </citation>
    <scope>NUCLEOTIDE SEQUENCE</scope>
    <source>
        <strain evidence="5">BGI-DK2013a</strain>
        <tissue evidence="5">Whole body</tissue>
    </source>
</reference>
<feature type="compositionally biased region" description="Polar residues" evidence="1">
    <location>
        <begin position="146"/>
        <end position="155"/>
    </location>
</feature>
<dbReference type="InterPro" id="IPR036867">
    <property type="entry name" value="R3H_dom_sf"/>
</dbReference>
<dbReference type="GO" id="GO:0003676">
    <property type="term" value="F:nucleic acid binding"/>
    <property type="evidence" value="ECO:0007669"/>
    <property type="project" value="UniProtKB-UniRule"/>
</dbReference>
<evidence type="ECO:0000259" key="3">
    <source>
        <dbReference type="PROSITE" id="PS51061"/>
    </source>
</evidence>
<dbReference type="Pfam" id="PF11952">
    <property type="entry name" value="XTBD"/>
    <property type="match status" value="1"/>
</dbReference>
<feature type="non-terminal residue" evidence="5">
    <location>
        <position position="491"/>
    </location>
</feature>
<dbReference type="PROSITE" id="PS50174">
    <property type="entry name" value="G_PATCH"/>
    <property type="match status" value="1"/>
</dbReference>
<dbReference type="InterPro" id="IPR021859">
    <property type="entry name" value="XTBD"/>
</dbReference>
<proteinExistence type="predicted"/>
<dbReference type="InterPro" id="IPR000467">
    <property type="entry name" value="G_patch_dom"/>
</dbReference>
<dbReference type="EMBL" id="JAANHZ010000806">
    <property type="protein sequence ID" value="KAG5306702.1"/>
    <property type="molecule type" value="Genomic_DNA"/>
</dbReference>
<name>A0A836EJL9_9HYME</name>
<evidence type="ECO:0000313" key="5">
    <source>
        <dbReference type="EMBL" id="KAG5306702.1"/>
    </source>
</evidence>
<dbReference type="Pfam" id="PF01424">
    <property type="entry name" value="R3H"/>
    <property type="match status" value="1"/>
</dbReference>
<sequence>MSIYDNWDVEQHKVEYESDEHWELRRKFLLTHKHKFPEDILVCLAQVFVNVELLGCRYPQETMDLVKELSQDVAAEYREKQKKKLQRTFVEASEAASSKVKGIKKNWMVSNVLFAISLDNYIGIIFEGCAAKTSTVTEESIPSMPNPISNIANHTDQSRKKNKKRSKKNKKLDTEMKLLPNVKKESISSTMNYNYQSCENLDIKEGPSKKIKTEKNVSVQNHPYEDIVLWEKPGTNDNVLNILEMSAGVSGIAMRWKYSKIEEGWECSIIFDSQKLSCSTDINKKVARQKAAIIALEKLQKHCYTVKVKGDIGTKITVTTEELKSQESQSEDNWKVSNCIGKNMMKMMGWTGGGLGKSEQGIVEPMSAMVKTQINREGLGLKKNSYTEQEIKTKCRKLFKDLLQTDNYSRKDIVFLDFPKEDRIVIHQVARTMGLKSRSQGKDQRKLIVSSKVNIWSLVRELNNLGGVTEKYELVKPTDEKFISLSTSTCT</sequence>
<feature type="domain" description="XRN2-binding (XTBD)" evidence="4">
    <location>
        <begin position="9"/>
        <end position="93"/>
    </location>
</feature>
<dbReference type="PANTHER" id="PTHR48430">
    <property type="entry name" value="PARTNER OF XRN-2 PROTEIN 1"/>
    <property type="match status" value="1"/>
</dbReference>